<keyword evidence="1" id="KW-0472">Membrane</keyword>
<feature type="transmembrane region" description="Helical" evidence="1">
    <location>
        <begin position="43"/>
        <end position="65"/>
    </location>
</feature>
<dbReference type="KEGG" id="add:HUW48_21330"/>
<evidence type="ECO:0000313" key="3">
    <source>
        <dbReference type="Proteomes" id="UP000514509"/>
    </source>
</evidence>
<protein>
    <recommendedName>
        <fullName evidence="4">Cytochrome B</fullName>
    </recommendedName>
</protein>
<keyword evidence="1" id="KW-1133">Transmembrane helix</keyword>
<name>A0A7L7LCD6_9BACT</name>
<gene>
    <name evidence="2" type="ORF">HUW48_21330</name>
</gene>
<feature type="transmembrane region" description="Helical" evidence="1">
    <location>
        <begin position="124"/>
        <end position="142"/>
    </location>
</feature>
<keyword evidence="1" id="KW-0812">Transmembrane</keyword>
<reference evidence="2 3" key="2">
    <citation type="submission" date="2020-08" db="EMBL/GenBank/DDBJ databases">
        <title>Adhaeribacter dokdonensis sp. nov., isolated from the rhizosphere of Elymus tsukushiensis, a plant native to the Dokdo Islands, Republic of Korea.</title>
        <authorList>
            <person name="Ghim S.Y."/>
        </authorList>
    </citation>
    <scope>NUCLEOTIDE SEQUENCE [LARGE SCALE GENOMIC DNA]</scope>
    <source>
        <strain evidence="2 3">KUDC8001</strain>
    </source>
</reference>
<dbReference type="RefSeq" id="WP_182412854.1">
    <property type="nucleotide sequence ID" value="NZ_CP055153.1"/>
</dbReference>
<proteinExistence type="predicted"/>
<sequence length="155" mass="18218">MYPTLLALHSLVRWLVLASLLLAIIYAYKGWFTNKQYSRSDNIIRNIATSFAHIQITIGLFLYYLSPLTTYFLHYFKDALHQREIRFFGMEHSFIMFLSLVLITIGSSKVKRLTDDKQKFKTMAIWFTIGLVLILSSIPWAFSPLVSRPYFRAFF</sequence>
<evidence type="ECO:0000313" key="2">
    <source>
        <dbReference type="EMBL" id="QMU30407.1"/>
    </source>
</evidence>
<dbReference type="Proteomes" id="UP000514509">
    <property type="component" value="Chromosome"/>
</dbReference>
<organism evidence="2 3">
    <name type="scientific">Adhaeribacter radiodurans</name>
    <dbReference type="NCBI Taxonomy" id="2745197"/>
    <lineage>
        <taxon>Bacteria</taxon>
        <taxon>Pseudomonadati</taxon>
        <taxon>Bacteroidota</taxon>
        <taxon>Cytophagia</taxon>
        <taxon>Cytophagales</taxon>
        <taxon>Hymenobacteraceae</taxon>
        <taxon>Adhaeribacter</taxon>
    </lineage>
</organism>
<keyword evidence="3" id="KW-1185">Reference proteome</keyword>
<dbReference type="AlphaFoldDB" id="A0A7L7LCD6"/>
<evidence type="ECO:0008006" key="4">
    <source>
        <dbReference type="Google" id="ProtNLM"/>
    </source>
</evidence>
<feature type="transmembrane region" description="Helical" evidence="1">
    <location>
        <begin position="12"/>
        <end position="31"/>
    </location>
</feature>
<reference evidence="2 3" key="1">
    <citation type="submission" date="2020-06" db="EMBL/GenBank/DDBJ databases">
        <authorList>
            <person name="Hwang Y.J."/>
        </authorList>
    </citation>
    <scope>NUCLEOTIDE SEQUENCE [LARGE SCALE GENOMIC DNA]</scope>
    <source>
        <strain evidence="2 3">KUDC8001</strain>
    </source>
</reference>
<evidence type="ECO:0000256" key="1">
    <source>
        <dbReference type="SAM" id="Phobius"/>
    </source>
</evidence>
<accession>A0A7L7LCD6</accession>
<dbReference type="EMBL" id="CP055153">
    <property type="protein sequence ID" value="QMU30407.1"/>
    <property type="molecule type" value="Genomic_DNA"/>
</dbReference>
<feature type="transmembrane region" description="Helical" evidence="1">
    <location>
        <begin position="85"/>
        <end position="103"/>
    </location>
</feature>